<dbReference type="OrthoDB" id="2381500at2"/>
<keyword evidence="3" id="KW-0282">Flagellum</keyword>
<dbReference type="Pfam" id="PF05130">
    <property type="entry name" value="FlgN"/>
    <property type="match status" value="1"/>
</dbReference>
<evidence type="ECO:0000256" key="2">
    <source>
        <dbReference type="SAM" id="MobiDB-lite"/>
    </source>
</evidence>
<protein>
    <submittedName>
        <fullName evidence="3">Flagellar protein FlgN</fullName>
    </submittedName>
</protein>
<keyword evidence="3" id="KW-0969">Cilium</keyword>
<dbReference type="SUPFAM" id="SSF140566">
    <property type="entry name" value="FlgN-like"/>
    <property type="match status" value="1"/>
</dbReference>
<accession>A0A398BB61</accession>
<keyword evidence="3" id="KW-0966">Cell projection</keyword>
<dbReference type="Proteomes" id="UP000265816">
    <property type="component" value="Unassembled WGS sequence"/>
</dbReference>
<sequence length="158" mass="17786">MSIEQLQPVLEKLLKLHKSLLELSDRKTGIVKKGDMDSLKSIIKEEQVHIAAIEKLNQERSRIAAASFPHMENASLTELAGMAGGPRQKQLLEIREELIEVISRIKEHNRLNQQLINQSLQFINFSRSLVMPQQDNYNYGPPKGKAKSGGQGLFNSKA</sequence>
<dbReference type="RefSeq" id="WP_119112916.1">
    <property type="nucleotide sequence ID" value="NZ_CBCSEO010000021.1"/>
</dbReference>
<feature type="region of interest" description="Disordered" evidence="2">
    <location>
        <begin position="134"/>
        <end position="158"/>
    </location>
</feature>
<dbReference type="GO" id="GO:0044780">
    <property type="term" value="P:bacterial-type flagellum assembly"/>
    <property type="evidence" value="ECO:0007669"/>
    <property type="project" value="InterPro"/>
</dbReference>
<comment type="caution">
    <text evidence="3">The sequence shown here is derived from an EMBL/GenBank/DDBJ whole genome shotgun (WGS) entry which is preliminary data.</text>
</comment>
<keyword evidence="4" id="KW-1185">Reference proteome</keyword>
<keyword evidence="1" id="KW-1005">Bacterial flagellum biogenesis</keyword>
<dbReference type="InterPro" id="IPR007809">
    <property type="entry name" value="FlgN-like"/>
</dbReference>
<evidence type="ECO:0000313" key="4">
    <source>
        <dbReference type="Proteomes" id="UP000265816"/>
    </source>
</evidence>
<dbReference type="AlphaFoldDB" id="A0A398BB61"/>
<evidence type="ECO:0000313" key="3">
    <source>
        <dbReference type="EMBL" id="RID84863.1"/>
    </source>
</evidence>
<proteinExistence type="predicted"/>
<gene>
    <name evidence="3" type="ORF">D1970_10975</name>
</gene>
<dbReference type="InterPro" id="IPR036679">
    <property type="entry name" value="FlgN-like_sf"/>
</dbReference>
<dbReference type="Gene3D" id="1.20.58.300">
    <property type="entry name" value="FlgN-like"/>
    <property type="match status" value="1"/>
</dbReference>
<organism evidence="3 4">
    <name type="scientific">Mesobacillus zeae</name>
    <dbReference type="NCBI Taxonomy" id="1917180"/>
    <lineage>
        <taxon>Bacteria</taxon>
        <taxon>Bacillati</taxon>
        <taxon>Bacillota</taxon>
        <taxon>Bacilli</taxon>
        <taxon>Bacillales</taxon>
        <taxon>Bacillaceae</taxon>
        <taxon>Mesobacillus</taxon>
    </lineage>
</organism>
<name>A0A398BB61_9BACI</name>
<evidence type="ECO:0000256" key="1">
    <source>
        <dbReference type="ARBA" id="ARBA00022795"/>
    </source>
</evidence>
<dbReference type="EMBL" id="QWVT01000018">
    <property type="protein sequence ID" value="RID84863.1"/>
    <property type="molecule type" value="Genomic_DNA"/>
</dbReference>
<reference evidence="3 4" key="1">
    <citation type="submission" date="2018-08" db="EMBL/GenBank/DDBJ databases">
        <title>Bacillus jemisoniae sp. nov., Bacillus chryseoplanitiae sp. nov., Bacillus resnikiae sp. nov., and Bacillus frankliniae sp. nov., isolated from Viking spacecraft and associated surfaces.</title>
        <authorList>
            <person name="Seuylemezian A."/>
            <person name="Vaishampayan P."/>
        </authorList>
    </citation>
    <scope>NUCLEOTIDE SEQUENCE [LARGE SCALE GENOMIC DNA]</scope>
    <source>
        <strain evidence="3 4">JJ-247</strain>
    </source>
</reference>